<dbReference type="Gene3D" id="3.30.70.270">
    <property type="match status" value="1"/>
</dbReference>
<dbReference type="InterPro" id="IPR000160">
    <property type="entry name" value="GGDEF_dom"/>
</dbReference>
<dbReference type="Proteomes" id="UP000255295">
    <property type="component" value="Unassembled WGS sequence"/>
</dbReference>
<dbReference type="Proteomes" id="UP000238825">
    <property type="component" value="Chromosome"/>
</dbReference>
<dbReference type="SMART" id="SM00028">
    <property type="entry name" value="TPR"/>
    <property type="match status" value="2"/>
</dbReference>
<dbReference type="AlphaFoldDB" id="A0A2S0K275"/>
<feature type="repeat" description="TPR" evidence="1">
    <location>
        <begin position="211"/>
        <end position="244"/>
    </location>
</feature>
<feature type="domain" description="GGDEF" evidence="2">
    <location>
        <begin position="339"/>
        <end position="473"/>
    </location>
</feature>
<dbReference type="NCBIfam" id="TIGR00254">
    <property type="entry name" value="GGDEF"/>
    <property type="match status" value="1"/>
</dbReference>
<dbReference type="SUPFAM" id="SSF55073">
    <property type="entry name" value="Nucleotide cyclase"/>
    <property type="match status" value="1"/>
</dbReference>
<reference evidence="4 6" key="2">
    <citation type="submission" date="2018-06" db="EMBL/GenBank/DDBJ databases">
        <authorList>
            <consortium name="Pathogen Informatics"/>
            <person name="Doyle S."/>
        </authorList>
    </citation>
    <scope>NUCLEOTIDE SEQUENCE [LARGE SCALE GENOMIC DNA]</scope>
    <source>
        <strain evidence="4 6">NCTC10338</strain>
    </source>
</reference>
<dbReference type="Pfam" id="PF00990">
    <property type="entry name" value="GGDEF"/>
    <property type="match status" value="1"/>
</dbReference>
<dbReference type="PROSITE" id="PS50005">
    <property type="entry name" value="TPR"/>
    <property type="match status" value="1"/>
</dbReference>
<dbReference type="SMART" id="SM00267">
    <property type="entry name" value="GGDEF"/>
    <property type="match status" value="1"/>
</dbReference>
<dbReference type="EMBL" id="CP019980">
    <property type="protein sequence ID" value="AVK97467.1"/>
    <property type="molecule type" value="Genomic_DNA"/>
</dbReference>
<dbReference type="PANTHER" id="PTHR45138:SF9">
    <property type="entry name" value="DIGUANYLATE CYCLASE DGCM-RELATED"/>
    <property type="match status" value="1"/>
</dbReference>
<reference evidence="3 5" key="1">
    <citation type="submission" date="2017-03" db="EMBL/GenBank/DDBJ databases">
        <title>The whole genome sequencing and assembly of Lysinibacillus sphaericus DSM 28T strain.</title>
        <authorList>
            <person name="Lee Y.-J."/>
            <person name="Yi H."/>
            <person name="Bahn Y.-S."/>
            <person name="Kim J.F."/>
            <person name="Lee D.-W."/>
        </authorList>
    </citation>
    <scope>NUCLEOTIDE SEQUENCE [LARGE SCALE GENOMIC DNA]</scope>
    <source>
        <strain evidence="3 5">DSM 28</strain>
    </source>
</reference>
<accession>A0A2S0K275</accession>
<dbReference type="InterPro" id="IPR050469">
    <property type="entry name" value="Diguanylate_Cyclase"/>
</dbReference>
<dbReference type="RefSeq" id="WP_024363358.1">
    <property type="nucleotide sequence ID" value="NZ_BJNS01000053.1"/>
</dbReference>
<evidence type="ECO:0000313" key="3">
    <source>
        <dbReference type="EMBL" id="AVK97467.1"/>
    </source>
</evidence>
<dbReference type="PROSITE" id="PS50887">
    <property type="entry name" value="GGDEF"/>
    <property type="match status" value="1"/>
</dbReference>
<dbReference type="GO" id="GO:1902201">
    <property type="term" value="P:negative regulation of bacterial-type flagellum-dependent cell motility"/>
    <property type="evidence" value="ECO:0007669"/>
    <property type="project" value="TreeGrafter"/>
</dbReference>
<sequence length="473" mass="55349">MELTLEQLNKTILEMRTKGRLTEALTLAEQGLLVALENDNHRHGLDLFFQKILIHHALGDTLSMVRHIQEYEECCQKYGTKKDFMNYNLVMSLIYDLVGFREKTVEMTKKSIEYATQLKDIKMLVRCHSNLCYLEVENGCYMEALEAAFIARNYNVELAKTLPELAKLQEIRIHNNMADVYILEGDFVTAQALLDQTLNSEIIQNHKREKVAALFGYGFLYEHQHRLEEAVDYYKQAIELAQSYGDNPITKKVMRMLLNVLYQLDYRKEIFDVQRAYIELSEKMSADNLLQQVMNLEFNRQKETLEKRALYDPLTGVLNRHFLDIELNDWLNEAQACHQYVGVIVLDIDYFKAYNDQYGHLFGDMVLQLLATGLKDFLYNQEAVIIRYGGDEFIICLRHKSKMFLNDSIKELHAYMLTLKLEHEYDSYPLKVSLGACLNDQKNYEYIKLFKQADRNLYKAKNNGRASYVISVQ</sequence>
<proteinExistence type="predicted"/>
<dbReference type="InterPro" id="IPR011990">
    <property type="entry name" value="TPR-like_helical_dom_sf"/>
</dbReference>
<dbReference type="Gene3D" id="1.25.40.10">
    <property type="entry name" value="Tetratricopeptide repeat domain"/>
    <property type="match status" value="1"/>
</dbReference>
<dbReference type="CDD" id="cd01949">
    <property type="entry name" value="GGDEF"/>
    <property type="match status" value="1"/>
</dbReference>
<dbReference type="Pfam" id="PF13424">
    <property type="entry name" value="TPR_12"/>
    <property type="match status" value="1"/>
</dbReference>
<gene>
    <name evidence="4" type="primary">adrA_1</name>
    <name evidence="3" type="ORF">LS41612_14895</name>
    <name evidence="4" type="ORF">NCTC10338_01712</name>
</gene>
<dbReference type="GO" id="GO:0005886">
    <property type="term" value="C:plasma membrane"/>
    <property type="evidence" value="ECO:0007669"/>
    <property type="project" value="TreeGrafter"/>
</dbReference>
<organism evidence="3 5">
    <name type="scientific">Lysinibacillus sphaericus</name>
    <name type="common">Bacillus sphaericus</name>
    <dbReference type="NCBI Taxonomy" id="1421"/>
    <lineage>
        <taxon>Bacteria</taxon>
        <taxon>Bacillati</taxon>
        <taxon>Bacillota</taxon>
        <taxon>Bacilli</taxon>
        <taxon>Bacillales</taxon>
        <taxon>Bacillaceae</taxon>
        <taxon>Lysinibacillus</taxon>
    </lineage>
</organism>
<dbReference type="GO" id="GO:0052621">
    <property type="term" value="F:diguanylate cyclase activity"/>
    <property type="evidence" value="ECO:0007669"/>
    <property type="project" value="UniProtKB-EC"/>
</dbReference>
<dbReference type="SUPFAM" id="SSF48452">
    <property type="entry name" value="TPR-like"/>
    <property type="match status" value="1"/>
</dbReference>
<dbReference type="EC" id="2.7.7.65" evidence="4"/>
<dbReference type="InterPro" id="IPR029787">
    <property type="entry name" value="Nucleotide_cyclase"/>
</dbReference>
<dbReference type="GeneID" id="48277488"/>
<dbReference type="PANTHER" id="PTHR45138">
    <property type="entry name" value="REGULATORY COMPONENTS OF SENSORY TRANSDUCTION SYSTEM"/>
    <property type="match status" value="1"/>
</dbReference>
<dbReference type="EMBL" id="UFSZ01000001">
    <property type="protein sequence ID" value="SUV16630.1"/>
    <property type="molecule type" value="Genomic_DNA"/>
</dbReference>
<evidence type="ECO:0000256" key="1">
    <source>
        <dbReference type="PROSITE-ProRule" id="PRU00339"/>
    </source>
</evidence>
<dbReference type="InterPro" id="IPR043128">
    <property type="entry name" value="Rev_trsase/Diguanyl_cyclase"/>
</dbReference>
<protein>
    <submittedName>
        <fullName evidence="4">Diguanylate cyclase</fullName>
        <ecNumber evidence="4">2.7.7.65</ecNumber>
    </submittedName>
    <submittedName>
        <fullName evidence="3">GGDEF domain-containing protein</fullName>
    </submittedName>
</protein>
<keyword evidence="1" id="KW-0802">TPR repeat</keyword>
<name>A0A2S0K275_LYSSH</name>
<dbReference type="InterPro" id="IPR019734">
    <property type="entry name" value="TPR_rpt"/>
</dbReference>
<evidence type="ECO:0000313" key="4">
    <source>
        <dbReference type="EMBL" id="SUV16630.1"/>
    </source>
</evidence>
<evidence type="ECO:0000313" key="5">
    <source>
        <dbReference type="Proteomes" id="UP000238825"/>
    </source>
</evidence>
<evidence type="ECO:0000259" key="2">
    <source>
        <dbReference type="PROSITE" id="PS50887"/>
    </source>
</evidence>
<dbReference type="GO" id="GO:0043709">
    <property type="term" value="P:cell adhesion involved in single-species biofilm formation"/>
    <property type="evidence" value="ECO:0007669"/>
    <property type="project" value="TreeGrafter"/>
</dbReference>
<keyword evidence="4" id="KW-0808">Transferase</keyword>
<evidence type="ECO:0000313" key="6">
    <source>
        <dbReference type="Proteomes" id="UP000255295"/>
    </source>
</evidence>
<keyword evidence="4" id="KW-0548">Nucleotidyltransferase</keyword>